<dbReference type="RefSeq" id="WP_120772404.1">
    <property type="nucleotide sequence ID" value="NZ_CP032627.1"/>
</dbReference>
<dbReference type="OrthoDB" id="5522265at2"/>
<evidence type="ECO:0000259" key="3">
    <source>
        <dbReference type="Pfam" id="PF08241"/>
    </source>
</evidence>
<feature type="binding site" evidence="1">
    <location>
        <position position="21"/>
    </location>
    <ligand>
        <name>Zn(2+)</name>
        <dbReference type="ChEBI" id="CHEBI:29105"/>
    </ligand>
</feature>
<feature type="binding site" evidence="1">
    <location>
        <position position="37"/>
    </location>
    <ligand>
        <name>Zn(2+)</name>
        <dbReference type="ChEBI" id="CHEBI:29105"/>
    </ligand>
</feature>
<dbReference type="AlphaFoldDB" id="A0A387BRC8"/>
<protein>
    <submittedName>
        <fullName evidence="5">Methyltransferase domain-containing protein</fullName>
    </submittedName>
</protein>
<proteinExistence type="predicted"/>
<dbReference type="InterPro" id="IPR013216">
    <property type="entry name" value="Methyltransf_11"/>
</dbReference>
<dbReference type="InterPro" id="IPR048647">
    <property type="entry name" value="RlmA_N"/>
</dbReference>
<feature type="binding site" evidence="1">
    <location>
        <position position="41"/>
    </location>
    <ligand>
        <name>Zn(2+)</name>
        <dbReference type="ChEBI" id="CHEBI:29105"/>
    </ligand>
</feature>
<evidence type="ECO:0000256" key="1">
    <source>
        <dbReference type="PIRSR" id="PIRSR018249-1"/>
    </source>
</evidence>
<dbReference type="GO" id="GO:0046872">
    <property type="term" value="F:metal ion binding"/>
    <property type="evidence" value="ECO:0007669"/>
    <property type="project" value="UniProtKB-KW"/>
</dbReference>
<keyword evidence="6" id="KW-1185">Reference proteome</keyword>
<dbReference type="Gene3D" id="3.40.50.150">
    <property type="entry name" value="Vaccinia Virus protein VP39"/>
    <property type="match status" value="1"/>
</dbReference>
<evidence type="ECO:0000259" key="4">
    <source>
        <dbReference type="Pfam" id="PF21302"/>
    </source>
</evidence>
<dbReference type="InterPro" id="IPR016718">
    <property type="entry name" value="rRNA_m1G-MeTrfase_A_prd"/>
</dbReference>
<dbReference type="CDD" id="cd02440">
    <property type="entry name" value="AdoMet_MTases"/>
    <property type="match status" value="1"/>
</dbReference>
<accession>A0A387BRC8</accession>
<gene>
    <name evidence="5" type="ORF">D7I46_07945</name>
</gene>
<evidence type="ECO:0000256" key="2">
    <source>
        <dbReference type="PIRSR" id="PIRSR018249-2"/>
    </source>
</evidence>
<feature type="binding site" evidence="2">
    <location>
        <position position="80"/>
    </location>
    <ligand>
        <name>S-adenosyl-L-methionine</name>
        <dbReference type="ChEBI" id="CHEBI:59789"/>
    </ligand>
</feature>
<dbReference type="SUPFAM" id="SSF53335">
    <property type="entry name" value="S-adenosyl-L-methionine-dependent methyltransferases"/>
    <property type="match status" value="1"/>
</dbReference>
<sequence>MLKKIEKAYLLLEKNVEFLRCPLCHTSFQVEAYALRCENKHTYNINKKGFVNFLQTKADTEHYTRKMFEPRRRLIQSGMYSSVLTEIKKYFVSGNLLDVGTGEGSFLEFLDNDGAKFGFDIAKDGIEMATELETNSFLSLADLTNLPFADRSLSVILNIFTPSNYAEFHRVLSKNGRVIKVVPEQFYLQELRESYEIPIDYDNTAVVERFKAEFKKVTEQEINYTFKIPQELREDFLAMSPLEWSVSEELKKQARQNPPQQATIHVRILVGKSD</sequence>
<dbReference type="KEGG" id="lact:D7I46_07945"/>
<dbReference type="Pfam" id="PF21302">
    <property type="entry name" value="Zn_ribbon_RlmA"/>
    <property type="match status" value="1"/>
</dbReference>
<feature type="domain" description="Methyltransferase type 11" evidence="3">
    <location>
        <begin position="97"/>
        <end position="179"/>
    </location>
</feature>
<reference evidence="5 6" key="1">
    <citation type="submission" date="2018-09" db="EMBL/GenBank/DDBJ databases">
        <title>Genome sequencing of strain 1JSPR-7.</title>
        <authorList>
            <person name="Heo J."/>
            <person name="Kim S.-J."/>
            <person name="Kwon S.-W."/>
        </authorList>
    </citation>
    <scope>NUCLEOTIDE SEQUENCE [LARGE SCALE GENOMIC DNA]</scope>
    <source>
        <strain evidence="5 6">1JSPR-7</strain>
    </source>
</reference>
<dbReference type="GO" id="GO:0032259">
    <property type="term" value="P:methylation"/>
    <property type="evidence" value="ECO:0007669"/>
    <property type="project" value="UniProtKB-KW"/>
</dbReference>
<evidence type="ECO:0000313" key="6">
    <source>
        <dbReference type="Proteomes" id="UP000269374"/>
    </source>
</evidence>
<name>A0A387BRC8_9LACT</name>
<keyword evidence="5" id="KW-0489">Methyltransferase</keyword>
<dbReference type="GO" id="GO:0008757">
    <property type="term" value="F:S-adenosylmethionine-dependent methyltransferase activity"/>
    <property type="evidence" value="ECO:0007669"/>
    <property type="project" value="InterPro"/>
</dbReference>
<dbReference type="Pfam" id="PF08241">
    <property type="entry name" value="Methyltransf_11"/>
    <property type="match status" value="1"/>
</dbReference>
<keyword evidence="5" id="KW-0808">Transferase</keyword>
<keyword evidence="1" id="KW-0479">Metal-binding</keyword>
<keyword evidence="2" id="KW-0949">S-adenosyl-L-methionine</keyword>
<evidence type="ECO:0000313" key="5">
    <source>
        <dbReference type="EMBL" id="AYG01021.1"/>
    </source>
</evidence>
<feature type="binding site" evidence="2">
    <location>
        <begin position="103"/>
        <end position="104"/>
    </location>
    <ligand>
        <name>S-adenosyl-L-methionine</name>
        <dbReference type="ChEBI" id="CHEBI:59789"/>
    </ligand>
</feature>
<organism evidence="5 6">
    <name type="scientific">Lactococcus allomyrinae</name>
    <dbReference type="NCBI Taxonomy" id="2419773"/>
    <lineage>
        <taxon>Bacteria</taxon>
        <taxon>Bacillati</taxon>
        <taxon>Bacillota</taxon>
        <taxon>Bacilli</taxon>
        <taxon>Lactobacillales</taxon>
        <taxon>Streptococcaceae</taxon>
        <taxon>Lactococcus</taxon>
    </lineage>
</organism>
<feature type="domain" description="23S rRNA (guanine(745)-N(1))-methyltransferase N-terminal" evidence="4">
    <location>
        <begin position="20"/>
        <end position="54"/>
    </location>
</feature>
<feature type="binding site" evidence="1">
    <location>
        <position position="24"/>
    </location>
    <ligand>
        <name>Zn(2+)</name>
        <dbReference type="ChEBI" id="CHEBI:29105"/>
    </ligand>
</feature>
<dbReference type="InterPro" id="IPR029063">
    <property type="entry name" value="SAM-dependent_MTases_sf"/>
</dbReference>
<dbReference type="PIRSF" id="PIRSF018249">
    <property type="entry name" value="MyrA_prd"/>
    <property type="match status" value="1"/>
</dbReference>
<dbReference type="Proteomes" id="UP000269374">
    <property type="component" value="Chromosome"/>
</dbReference>
<keyword evidence="1" id="KW-0862">Zinc</keyword>
<feature type="binding site" evidence="2">
    <location>
        <position position="187"/>
    </location>
    <ligand>
        <name>S-adenosyl-L-methionine</name>
        <dbReference type="ChEBI" id="CHEBI:59789"/>
    </ligand>
</feature>
<dbReference type="EMBL" id="CP032627">
    <property type="protein sequence ID" value="AYG01021.1"/>
    <property type="molecule type" value="Genomic_DNA"/>
</dbReference>